<dbReference type="Gene3D" id="1.10.3260.10">
    <property type="entry name" value="DNA ligase, ATP-dependent, N-terminal domain"/>
    <property type="match status" value="1"/>
</dbReference>
<dbReference type="Pfam" id="PF01068">
    <property type="entry name" value="DNA_ligase_A_M"/>
    <property type="match status" value="1"/>
</dbReference>
<evidence type="ECO:0000256" key="1">
    <source>
        <dbReference type="ARBA" id="ARBA00007572"/>
    </source>
</evidence>
<dbReference type="GO" id="GO:0005524">
    <property type="term" value="F:ATP binding"/>
    <property type="evidence" value="ECO:0007669"/>
    <property type="project" value="UniProtKB-UniRule"/>
</dbReference>
<evidence type="ECO:0000256" key="4">
    <source>
        <dbReference type="ARBA" id="ARBA00022705"/>
    </source>
</evidence>
<dbReference type="SUPFAM" id="SSF56091">
    <property type="entry name" value="DNA ligase/mRNA capping enzyme, catalytic domain"/>
    <property type="match status" value="1"/>
</dbReference>
<dbReference type="EMBL" id="DSRT01000114">
    <property type="protein sequence ID" value="HGW29703.1"/>
    <property type="molecule type" value="Genomic_DNA"/>
</dbReference>
<evidence type="ECO:0000259" key="17">
    <source>
        <dbReference type="PROSITE" id="PS50160"/>
    </source>
</evidence>
<dbReference type="GO" id="GO:0006310">
    <property type="term" value="P:DNA recombination"/>
    <property type="evidence" value="ECO:0007669"/>
    <property type="project" value="UniProtKB-UniRule"/>
</dbReference>
<dbReference type="GO" id="GO:0051301">
    <property type="term" value="P:cell division"/>
    <property type="evidence" value="ECO:0007669"/>
    <property type="project" value="UniProtKB-KW"/>
</dbReference>
<evidence type="ECO:0000256" key="11">
    <source>
        <dbReference type="ARBA" id="ARBA00023204"/>
    </source>
</evidence>
<keyword evidence="10 14" id="KW-0233">DNA recombination</keyword>
<evidence type="ECO:0000256" key="15">
    <source>
        <dbReference type="RuleBase" id="RU000617"/>
    </source>
</evidence>
<dbReference type="GO" id="GO:0046872">
    <property type="term" value="F:metal ion binding"/>
    <property type="evidence" value="ECO:0007669"/>
    <property type="project" value="UniProtKB-KW"/>
</dbReference>
<accession>A0A7C4TQH0</accession>
<dbReference type="Pfam" id="PF04675">
    <property type="entry name" value="DNA_ligase_A_N"/>
    <property type="match status" value="1"/>
</dbReference>
<keyword evidence="12 14" id="KW-0131">Cell cycle</keyword>
<dbReference type="SUPFAM" id="SSF50249">
    <property type="entry name" value="Nucleic acid-binding proteins"/>
    <property type="match status" value="1"/>
</dbReference>
<keyword evidence="5 14" id="KW-0479">Metal-binding</keyword>
<evidence type="ECO:0000256" key="2">
    <source>
        <dbReference type="ARBA" id="ARBA00022598"/>
    </source>
</evidence>
<dbReference type="InterPro" id="IPR012340">
    <property type="entry name" value="NA-bd_OB-fold"/>
</dbReference>
<evidence type="ECO:0000256" key="12">
    <source>
        <dbReference type="ARBA" id="ARBA00023306"/>
    </source>
</evidence>
<dbReference type="InterPro" id="IPR012309">
    <property type="entry name" value="DNA_ligase_ATP-dep_C"/>
</dbReference>
<feature type="binding site" evidence="14">
    <location>
        <position position="255"/>
    </location>
    <ligand>
        <name>ATP</name>
        <dbReference type="ChEBI" id="CHEBI:30616"/>
    </ligand>
</feature>
<proteinExistence type="inferred from homology"/>
<dbReference type="InterPro" id="IPR000977">
    <property type="entry name" value="DNA_ligase_ATP-dep"/>
</dbReference>
<evidence type="ECO:0000256" key="5">
    <source>
        <dbReference type="ARBA" id="ARBA00022723"/>
    </source>
</evidence>
<dbReference type="GO" id="GO:0071897">
    <property type="term" value="P:DNA biosynthetic process"/>
    <property type="evidence" value="ECO:0007669"/>
    <property type="project" value="InterPro"/>
</dbReference>
<dbReference type="GO" id="GO:0006281">
    <property type="term" value="P:DNA repair"/>
    <property type="evidence" value="ECO:0007669"/>
    <property type="project" value="UniProtKB-UniRule"/>
</dbReference>
<dbReference type="NCBIfam" id="TIGR00574">
    <property type="entry name" value="dnl1"/>
    <property type="match status" value="1"/>
</dbReference>
<evidence type="ECO:0000256" key="10">
    <source>
        <dbReference type="ARBA" id="ARBA00023172"/>
    </source>
</evidence>
<feature type="binding site" evidence="14">
    <location>
        <position position="436"/>
    </location>
    <ligand>
        <name>ATP</name>
        <dbReference type="ChEBI" id="CHEBI:30616"/>
    </ligand>
</feature>
<dbReference type="InterPro" id="IPR022865">
    <property type="entry name" value="DNA_ligae_ATP-dep_bac/arc"/>
</dbReference>
<dbReference type="AlphaFoldDB" id="A0A7C4TQH0"/>
<evidence type="ECO:0000256" key="13">
    <source>
        <dbReference type="ARBA" id="ARBA00034003"/>
    </source>
</evidence>
<dbReference type="PROSITE" id="PS00333">
    <property type="entry name" value="DNA_LIGASE_A2"/>
    <property type="match status" value="1"/>
</dbReference>
<comment type="cofactor">
    <cofactor evidence="14">
        <name>Mg(2+)</name>
        <dbReference type="ChEBI" id="CHEBI:18420"/>
    </cofactor>
</comment>
<comment type="caution">
    <text evidence="18">The sequence shown here is derived from an EMBL/GenBank/DDBJ whole genome shotgun (WGS) entry which is preliminary data.</text>
</comment>
<keyword evidence="6 14" id="KW-0547">Nucleotide-binding</keyword>
<feature type="binding site" evidence="14">
    <location>
        <position position="321"/>
    </location>
    <ligand>
        <name>ATP</name>
        <dbReference type="ChEBI" id="CHEBI:30616"/>
    </ligand>
</feature>
<dbReference type="InterPro" id="IPR036599">
    <property type="entry name" value="DNA_ligase_N_sf"/>
</dbReference>
<dbReference type="PANTHER" id="PTHR45674:SF4">
    <property type="entry name" value="DNA LIGASE 1"/>
    <property type="match status" value="1"/>
</dbReference>
<dbReference type="PROSITE" id="PS00697">
    <property type="entry name" value="DNA_LIGASE_A1"/>
    <property type="match status" value="1"/>
</dbReference>
<gene>
    <name evidence="14" type="primary">lig</name>
    <name evidence="18" type="ORF">ENR63_02150</name>
</gene>
<dbReference type="CDD" id="cd07901">
    <property type="entry name" value="Adenylation_DNA_ligase_Arch_LigB"/>
    <property type="match status" value="1"/>
</dbReference>
<dbReference type="GO" id="GO:0006273">
    <property type="term" value="P:lagging strand elongation"/>
    <property type="evidence" value="ECO:0007669"/>
    <property type="project" value="TreeGrafter"/>
</dbReference>
<sequence>MRVSRLADYLNKLEQTSKRLEITEILKNMIIELEQHEVDEAVYLSLGYLAAQFSPLQFNLAEKTMAKVLAKSFTTSETEVAKIYSKTGDLGNVALEINPNQKDSKTSVEELHSKLVGLANISGSGSQEKKINVASTILSSENKLSSKFITRIILGTVRLGFTELTVIDALAKFITDDNKKSKDIKEKIEAKYRIHPDIGLIAKNIKRSGIKGLDNIEMEVGIPVHAQKTQRLEDTAEIIEKMHNVWVEYKFDGTRVQLHLDRNRAVSEKSIDQQSLFEDPSGLPFVKTFTRNLEETTDQFPDLVEAAAKQIQAESVILDGEAIGFNKETGEYLPFQETMQRKRKHGIKEALDKIPLKYLIFDLLYLDGKSLVGLPLTERRQLLERIVKPGSTIEIANHLETSDEEELSNFSKLALEKGLEGIVAKKPDSPYEAGARNFTWVKLKKSKEQILSDTVECVVLGYYFGRGVRANFGIGGFLVGVWDEKTLKYKTLTKVGTGLKDEDWKELKKKADKLKIKQRPSNADISTKFDCDVWTEPSLVVELAADEISKSSEHSAGYALRFPRLVKFRDDKGAKDTTSIEEIEAIYKIQKSRM</sequence>
<keyword evidence="9 14" id="KW-0460">Magnesium</keyword>
<dbReference type="InterPro" id="IPR012310">
    <property type="entry name" value="DNA_ligase_ATP-dep_cent"/>
</dbReference>
<dbReference type="PROSITE" id="PS50160">
    <property type="entry name" value="DNA_LIGASE_A3"/>
    <property type="match status" value="1"/>
</dbReference>
<dbReference type="Gene3D" id="2.40.50.140">
    <property type="entry name" value="Nucleic acid-binding proteins"/>
    <property type="match status" value="1"/>
</dbReference>
<evidence type="ECO:0000256" key="3">
    <source>
        <dbReference type="ARBA" id="ARBA00022618"/>
    </source>
</evidence>
<feature type="binding site" evidence="14">
    <location>
        <position position="361"/>
    </location>
    <ligand>
        <name>ATP</name>
        <dbReference type="ChEBI" id="CHEBI:30616"/>
    </ligand>
</feature>
<evidence type="ECO:0000256" key="6">
    <source>
        <dbReference type="ARBA" id="ARBA00022741"/>
    </source>
</evidence>
<dbReference type="SUPFAM" id="SSF117018">
    <property type="entry name" value="ATP-dependent DNA ligase DNA-binding domain"/>
    <property type="match status" value="1"/>
</dbReference>
<dbReference type="InterPro" id="IPR050191">
    <property type="entry name" value="ATP-dep_DNA_ligase"/>
</dbReference>
<dbReference type="EC" id="6.5.1.1" evidence="14"/>
<dbReference type="Pfam" id="PF04679">
    <property type="entry name" value="DNA_ligase_A_C"/>
    <property type="match status" value="1"/>
</dbReference>
<comment type="catalytic activity">
    <reaction evidence="13 14 15">
        <text>ATP + (deoxyribonucleotide)n-3'-hydroxyl + 5'-phospho-(deoxyribonucleotide)m = (deoxyribonucleotide)n+m + AMP + diphosphate.</text>
        <dbReference type="EC" id="6.5.1.1"/>
    </reaction>
</comment>
<keyword evidence="8 14" id="KW-0067">ATP-binding</keyword>
<dbReference type="GO" id="GO:0003677">
    <property type="term" value="F:DNA binding"/>
    <property type="evidence" value="ECO:0007669"/>
    <property type="project" value="InterPro"/>
</dbReference>
<dbReference type="Gene3D" id="3.30.470.30">
    <property type="entry name" value="DNA ligase/mRNA capping enzyme"/>
    <property type="match status" value="1"/>
</dbReference>
<dbReference type="InterPro" id="IPR016059">
    <property type="entry name" value="DNA_ligase_ATP-dep_CS"/>
</dbReference>
<dbReference type="GO" id="GO:0003910">
    <property type="term" value="F:DNA ligase (ATP) activity"/>
    <property type="evidence" value="ECO:0007669"/>
    <property type="project" value="UniProtKB-UniRule"/>
</dbReference>
<keyword evidence="11 14" id="KW-0234">DNA repair</keyword>
<comment type="function">
    <text evidence="14">DNA ligase that seals nicks in double-stranded DNA during DNA replication, DNA recombination and DNA repair.</text>
</comment>
<evidence type="ECO:0000313" key="18">
    <source>
        <dbReference type="EMBL" id="HGW29703.1"/>
    </source>
</evidence>
<protein>
    <recommendedName>
        <fullName evidence="14">Probable DNA ligase</fullName>
        <ecNumber evidence="14">6.5.1.1</ecNumber>
    </recommendedName>
    <alternativeName>
        <fullName evidence="14">Polydeoxyribonucleotide synthase [ATP]</fullName>
    </alternativeName>
</protein>
<keyword evidence="7 14" id="KW-0227">DNA damage</keyword>
<evidence type="ECO:0000256" key="14">
    <source>
        <dbReference type="HAMAP-Rule" id="MF_00407"/>
    </source>
</evidence>
<evidence type="ECO:0000256" key="16">
    <source>
        <dbReference type="RuleBase" id="RU004196"/>
    </source>
</evidence>
<feature type="domain" description="ATP-dependent DNA ligase family profile" evidence="17">
    <location>
        <begin position="349"/>
        <end position="483"/>
    </location>
</feature>
<evidence type="ECO:0000256" key="8">
    <source>
        <dbReference type="ARBA" id="ARBA00022840"/>
    </source>
</evidence>
<feature type="binding site" evidence="14">
    <location>
        <position position="291"/>
    </location>
    <ligand>
        <name>ATP</name>
        <dbReference type="ChEBI" id="CHEBI:30616"/>
    </ligand>
</feature>
<keyword evidence="4 14" id="KW-0235">DNA replication</keyword>
<evidence type="ECO:0000256" key="7">
    <source>
        <dbReference type="ARBA" id="ARBA00022763"/>
    </source>
</evidence>
<organism evidence="18">
    <name type="scientific">candidate division WWE3 bacterium</name>
    <dbReference type="NCBI Taxonomy" id="2053526"/>
    <lineage>
        <taxon>Bacteria</taxon>
        <taxon>Katanobacteria</taxon>
    </lineage>
</organism>
<dbReference type="PANTHER" id="PTHR45674">
    <property type="entry name" value="DNA LIGASE 1/3 FAMILY MEMBER"/>
    <property type="match status" value="1"/>
</dbReference>
<dbReference type="HAMAP" id="MF_00407">
    <property type="entry name" value="DNA_ligase"/>
    <property type="match status" value="1"/>
</dbReference>
<comment type="similarity">
    <text evidence="1 14 16">Belongs to the ATP-dependent DNA ligase family.</text>
</comment>
<name>A0A7C4TQH0_UNCKA</name>
<dbReference type="InterPro" id="IPR012308">
    <property type="entry name" value="DNA_ligase_ATP-dep_N"/>
</dbReference>
<keyword evidence="3 14" id="KW-0132">Cell division</keyword>
<feature type="active site" description="N6-AMP-lysine intermediate" evidence="14">
    <location>
        <position position="250"/>
    </location>
</feature>
<evidence type="ECO:0000256" key="9">
    <source>
        <dbReference type="ARBA" id="ARBA00022842"/>
    </source>
</evidence>
<reference evidence="18" key="1">
    <citation type="journal article" date="2020" name="mSystems">
        <title>Genome- and Community-Level Interaction Insights into Carbon Utilization and Element Cycling Functions of Hydrothermarchaeota in Hydrothermal Sediment.</title>
        <authorList>
            <person name="Zhou Z."/>
            <person name="Liu Y."/>
            <person name="Xu W."/>
            <person name="Pan J."/>
            <person name="Luo Z.H."/>
            <person name="Li M."/>
        </authorList>
    </citation>
    <scope>NUCLEOTIDE SEQUENCE [LARGE SCALE GENOMIC DNA]</scope>
    <source>
        <strain evidence="18">SpSt-417</strain>
    </source>
</reference>
<feature type="binding site" evidence="14">
    <location>
        <position position="442"/>
    </location>
    <ligand>
        <name>ATP</name>
        <dbReference type="ChEBI" id="CHEBI:30616"/>
    </ligand>
</feature>
<feature type="binding site" evidence="14">
    <location>
        <position position="248"/>
    </location>
    <ligand>
        <name>ATP</name>
        <dbReference type="ChEBI" id="CHEBI:30616"/>
    </ligand>
</feature>
<keyword evidence="2 14" id="KW-0436">Ligase</keyword>